<feature type="chain" id="PRO_5012521724" evidence="1">
    <location>
        <begin position="28"/>
        <end position="70"/>
    </location>
</feature>
<feature type="signal peptide" evidence="1">
    <location>
        <begin position="1"/>
        <end position="27"/>
    </location>
</feature>
<proteinExistence type="predicted"/>
<sequence length="70" mass="7665">MSKIIPGANEFMLLSLLALALHGGGHMRPLQGHITSFRSLALLSHKTISIYKSKERRLTMPGDINNPSPV</sequence>
<evidence type="ECO:0000313" key="2">
    <source>
        <dbReference type="EMBL" id="OJJ72933.1"/>
    </source>
</evidence>
<dbReference type="Proteomes" id="UP000184499">
    <property type="component" value="Unassembled WGS sequence"/>
</dbReference>
<keyword evidence="1" id="KW-0732">Signal</keyword>
<protein>
    <submittedName>
        <fullName evidence="2">Uncharacterized protein</fullName>
    </submittedName>
</protein>
<dbReference type="AlphaFoldDB" id="A0A1L9UMI5"/>
<dbReference type="EMBL" id="KV878683">
    <property type="protein sequence ID" value="OJJ72933.1"/>
    <property type="molecule type" value="Genomic_DNA"/>
</dbReference>
<dbReference type="VEuPathDB" id="FungiDB:ASPBRDRAFT_42698"/>
<dbReference type="RefSeq" id="XP_067480181.1">
    <property type="nucleotide sequence ID" value="XM_067624851.1"/>
</dbReference>
<evidence type="ECO:0000313" key="3">
    <source>
        <dbReference type="Proteomes" id="UP000184499"/>
    </source>
</evidence>
<accession>A0A1L9UMI5</accession>
<dbReference type="GeneID" id="93577339"/>
<keyword evidence="3" id="KW-1185">Reference proteome</keyword>
<gene>
    <name evidence="2" type="ORF">ASPBRDRAFT_42698</name>
</gene>
<organism evidence="2 3">
    <name type="scientific">Aspergillus brasiliensis (strain CBS 101740 / IMI 381727 / IBT 21946)</name>
    <dbReference type="NCBI Taxonomy" id="767769"/>
    <lineage>
        <taxon>Eukaryota</taxon>
        <taxon>Fungi</taxon>
        <taxon>Dikarya</taxon>
        <taxon>Ascomycota</taxon>
        <taxon>Pezizomycotina</taxon>
        <taxon>Eurotiomycetes</taxon>
        <taxon>Eurotiomycetidae</taxon>
        <taxon>Eurotiales</taxon>
        <taxon>Aspergillaceae</taxon>
        <taxon>Aspergillus</taxon>
        <taxon>Aspergillus subgen. Circumdati</taxon>
    </lineage>
</organism>
<reference evidence="3" key="1">
    <citation type="journal article" date="2017" name="Genome Biol.">
        <title>Comparative genomics reveals high biological diversity and specific adaptations in the industrially and medically important fungal genus Aspergillus.</title>
        <authorList>
            <person name="de Vries R.P."/>
            <person name="Riley R."/>
            <person name="Wiebenga A."/>
            <person name="Aguilar-Osorio G."/>
            <person name="Amillis S."/>
            <person name="Uchima C.A."/>
            <person name="Anderluh G."/>
            <person name="Asadollahi M."/>
            <person name="Askin M."/>
            <person name="Barry K."/>
            <person name="Battaglia E."/>
            <person name="Bayram O."/>
            <person name="Benocci T."/>
            <person name="Braus-Stromeyer S.A."/>
            <person name="Caldana C."/>
            <person name="Canovas D."/>
            <person name="Cerqueira G.C."/>
            <person name="Chen F."/>
            <person name="Chen W."/>
            <person name="Choi C."/>
            <person name="Clum A."/>
            <person name="Dos Santos R.A."/>
            <person name="Damasio A.R."/>
            <person name="Diallinas G."/>
            <person name="Emri T."/>
            <person name="Fekete E."/>
            <person name="Flipphi M."/>
            <person name="Freyberg S."/>
            <person name="Gallo A."/>
            <person name="Gournas C."/>
            <person name="Habgood R."/>
            <person name="Hainaut M."/>
            <person name="Harispe M.L."/>
            <person name="Henrissat B."/>
            <person name="Hilden K.S."/>
            <person name="Hope R."/>
            <person name="Hossain A."/>
            <person name="Karabika E."/>
            <person name="Karaffa L."/>
            <person name="Karanyi Z."/>
            <person name="Krasevec N."/>
            <person name="Kuo A."/>
            <person name="Kusch H."/>
            <person name="LaButti K."/>
            <person name="Lagendijk E.L."/>
            <person name="Lapidus A."/>
            <person name="Levasseur A."/>
            <person name="Lindquist E."/>
            <person name="Lipzen A."/>
            <person name="Logrieco A.F."/>
            <person name="MacCabe A."/>
            <person name="Maekelae M.R."/>
            <person name="Malavazi I."/>
            <person name="Melin P."/>
            <person name="Meyer V."/>
            <person name="Mielnichuk N."/>
            <person name="Miskei M."/>
            <person name="Molnar A.P."/>
            <person name="Mule G."/>
            <person name="Ngan C.Y."/>
            <person name="Orejas M."/>
            <person name="Orosz E."/>
            <person name="Ouedraogo J.P."/>
            <person name="Overkamp K.M."/>
            <person name="Park H.-S."/>
            <person name="Perrone G."/>
            <person name="Piumi F."/>
            <person name="Punt P.J."/>
            <person name="Ram A.F."/>
            <person name="Ramon A."/>
            <person name="Rauscher S."/>
            <person name="Record E."/>
            <person name="Riano-Pachon D.M."/>
            <person name="Robert V."/>
            <person name="Roehrig J."/>
            <person name="Ruller R."/>
            <person name="Salamov A."/>
            <person name="Salih N.S."/>
            <person name="Samson R.A."/>
            <person name="Sandor E."/>
            <person name="Sanguinetti M."/>
            <person name="Schuetze T."/>
            <person name="Sepcic K."/>
            <person name="Shelest E."/>
            <person name="Sherlock G."/>
            <person name="Sophianopoulou V."/>
            <person name="Squina F.M."/>
            <person name="Sun H."/>
            <person name="Susca A."/>
            <person name="Todd R.B."/>
            <person name="Tsang A."/>
            <person name="Unkles S.E."/>
            <person name="van de Wiele N."/>
            <person name="van Rossen-Uffink D."/>
            <person name="Oliveira J.V."/>
            <person name="Vesth T.C."/>
            <person name="Visser J."/>
            <person name="Yu J.-H."/>
            <person name="Zhou M."/>
            <person name="Andersen M.R."/>
            <person name="Archer D.B."/>
            <person name="Baker S.E."/>
            <person name="Benoit I."/>
            <person name="Brakhage A.A."/>
            <person name="Braus G.H."/>
            <person name="Fischer R."/>
            <person name="Frisvad J.C."/>
            <person name="Goldman G.H."/>
            <person name="Houbraken J."/>
            <person name="Oakley B."/>
            <person name="Pocsi I."/>
            <person name="Scazzocchio C."/>
            <person name="Seiboth B."/>
            <person name="vanKuyk P.A."/>
            <person name="Wortman J."/>
            <person name="Dyer P.S."/>
            <person name="Grigoriev I.V."/>
        </authorList>
    </citation>
    <scope>NUCLEOTIDE SEQUENCE [LARGE SCALE GENOMIC DNA]</scope>
    <source>
        <strain evidence="3">CBS 101740 / IMI 381727 / IBT 21946</strain>
    </source>
</reference>
<name>A0A1L9UMI5_ASPBC</name>
<evidence type="ECO:0000256" key="1">
    <source>
        <dbReference type="SAM" id="SignalP"/>
    </source>
</evidence>